<organism evidence="1 2">
    <name type="scientific">Trichonephila clavata</name>
    <name type="common">Joro spider</name>
    <name type="synonym">Nephila clavata</name>
    <dbReference type="NCBI Taxonomy" id="2740835"/>
    <lineage>
        <taxon>Eukaryota</taxon>
        <taxon>Metazoa</taxon>
        <taxon>Ecdysozoa</taxon>
        <taxon>Arthropoda</taxon>
        <taxon>Chelicerata</taxon>
        <taxon>Arachnida</taxon>
        <taxon>Araneae</taxon>
        <taxon>Araneomorphae</taxon>
        <taxon>Entelegynae</taxon>
        <taxon>Araneoidea</taxon>
        <taxon>Nephilidae</taxon>
        <taxon>Trichonephila</taxon>
    </lineage>
</organism>
<accession>A0A8X6J149</accession>
<gene>
    <name evidence="1" type="ORF">TNCT_111971</name>
</gene>
<sequence length="143" mass="15748">MRETANRPRLGSRQDFVPAPVADLHCSGPVLRFQRNSGLPLGSPVSVRVPGSGSVSLRVYLAQPSSSSAFVRYRFACVLADTGARNSKHVLTFTRDESNAKLWRESMVLTDLAVSLFIDPSDDSRRQTGLAVQTFVQRNLSLR</sequence>
<dbReference type="AlphaFoldDB" id="A0A8X6J149"/>
<dbReference type="Proteomes" id="UP000887116">
    <property type="component" value="Unassembled WGS sequence"/>
</dbReference>
<dbReference type="EMBL" id="BMAO01023131">
    <property type="protein sequence ID" value="GFQ86910.1"/>
    <property type="molecule type" value="Genomic_DNA"/>
</dbReference>
<proteinExistence type="predicted"/>
<evidence type="ECO:0000313" key="1">
    <source>
        <dbReference type="EMBL" id="GFQ86910.1"/>
    </source>
</evidence>
<protein>
    <submittedName>
        <fullName evidence="1">Uncharacterized protein</fullName>
    </submittedName>
</protein>
<comment type="caution">
    <text evidence="1">The sequence shown here is derived from an EMBL/GenBank/DDBJ whole genome shotgun (WGS) entry which is preliminary data.</text>
</comment>
<keyword evidence="2" id="KW-1185">Reference proteome</keyword>
<name>A0A8X6J149_TRICU</name>
<evidence type="ECO:0000313" key="2">
    <source>
        <dbReference type="Proteomes" id="UP000887116"/>
    </source>
</evidence>
<reference evidence="1" key="1">
    <citation type="submission" date="2020-07" db="EMBL/GenBank/DDBJ databases">
        <title>Multicomponent nature underlies the extraordinary mechanical properties of spider dragline silk.</title>
        <authorList>
            <person name="Kono N."/>
            <person name="Nakamura H."/>
            <person name="Mori M."/>
            <person name="Yoshida Y."/>
            <person name="Ohtoshi R."/>
            <person name="Malay A.D."/>
            <person name="Moran D.A.P."/>
            <person name="Tomita M."/>
            <person name="Numata K."/>
            <person name="Arakawa K."/>
        </authorList>
    </citation>
    <scope>NUCLEOTIDE SEQUENCE</scope>
</reference>